<feature type="domain" description="Nitroreductase" evidence="3">
    <location>
        <begin position="5"/>
        <end position="60"/>
    </location>
</feature>
<dbReference type="GeneID" id="92716463"/>
<dbReference type="PANTHER" id="PTHR43673">
    <property type="entry name" value="NAD(P)H NITROREDUCTASE YDGI-RELATED"/>
    <property type="match status" value="1"/>
</dbReference>
<reference evidence="5" key="1">
    <citation type="submission" date="2019-05" db="EMBL/GenBank/DDBJ databases">
        <title>Complete genome sequencing of Dialister sp. strain 5BBH33.</title>
        <authorList>
            <person name="Sakamoto M."/>
            <person name="Murakami T."/>
            <person name="Mori H."/>
        </authorList>
    </citation>
    <scope>NUCLEOTIDE SEQUENCE [LARGE SCALE GENOMIC DNA]</scope>
    <source>
        <strain evidence="5">5BBH33</strain>
    </source>
</reference>
<name>A0A8D4UUM9_9FIRM</name>
<dbReference type="InterPro" id="IPR029479">
    <property type="entry name" value="Nitroreductase"/>
</dbReference>
<dbReference type="Gene3D" id="3.40.109.10">
    <property type="entry name" value="NADH Oxidase"/>
    <property type="match status" value="1"/>
</dbReference>
<evidence type="ECO:0000256" key="2">
    <source>
        <dbReference type="ARBA" id="ARBA00023002"/>
    </source>
</evidence>
<organism evidence="4 5">
    <name type="scientific">Dialister hominis</name>
    <dbReference type="NCBI Taxonomy" id="2582419"/>
    <lineage>
        <taxon>Bacteria</taxon>
        <taxon>Bacillati</taxon>
        <taxon>Bacillota</taxon>
        <taxon>Negativicutes</taxon>
        <taxon>Veillonellales</taxon>
        <taxon>Veillonellaceae</taxon>
        <taxon>Dialister</taxon>
    </lineage>
</organism>
<evidence type="ECO:0000313" key="5">
    <source>
        <dbReference type="Proteomes" id="UP000320585"/>
    </source>
</evidence>
<dbReference type="OrthoDB" id="9812105at2"/>
<sequence length="164" mass="18357">MDQIFKRTSIRRYLDQPVEAEKTEYLLKAAMQAPSAGNQQPWEFYVITNRDILEKLSKISPYAGPAARAPIAIAAAVRNECEWPQVSDYDVSLAMGNMWLAAGDVGLGGVWLGVSPFKDRMDAVSEILNLPDSVRPFAIFAYGYPAREPKAHDRFDPSKIHEIK</sequence>
<evidence type="ECO:0000313" key="4">
    <source>
        <dbReference type="EMBL" id="BBK25302.1"/>
    </source>
</evidence>
<dbReference type="InterPro" id="IPR000415">
    <property type="entry name" value="Nitroreductase-like"/>
</dbReference>
<keyword evidence="5" id="KW-1185">Reference proteome</keyword>
<dbReference type="AlphaFoldDB" id="A0A8D4UUM9"/>
<evidence type="ECO:0000256" key="1">
    <source>
        <dbReference type="ARBA" id="ARBA00007118"/>
    </source>
</evidence>
<proteinExistence type="inferred from homology"/>
<gene>
    <name evidence="4" type="ORF">Dia5BBH33_12370</name>
</gene>
<dbReference type="Proteomes" id="UP000320585">
    <property type="component" value="Chromosome"/>
</dbReference>
<dbReference type="EMBL" id="AP019697">
    <property type="protein sequence ID" value="BBK25302.1"/>
    <property type="molecule type" value="Genomic_DNA"/>
</dbReference>
<protein>
    <submittedName>
        <fullName evidence="4">Nitroreductase</fullName>
    </submittedName>
</protein>
<dbReference type="Pfam" id="PF00881">
    <property type="entry name" value="Nitroreductase"/>
    <property type="match status" value="2"/>
</dbReference>
<accession>A0A8D4UUM9</accession>
<dbReference type="RefSeq" id="WP_022381842.1">
    <property type="nucleotide sequence ID" value="NZ_AP019697.1"/>
</dbReference>
<dbReference type="KEGG" id="dho:Dia5BBH33_12370"/>
<dbReference type="SUPFAM" id="SSF55469">
    <property type="entry name" value="FMN-dependent nitroreductase-like"/>
    <property type="match status" value="1"/>
</dbReference>
<keyword evidence="2" id="KW-0560">Oxidoreductase</keyword>
<comment type="similarity">
    <text evidence="1">Belongs to the nitroreductase family.</text>
</comment>
<dbReference type="GO" id="GO:0016491">
    <property type="term" value="F:oxidoreductase activity"/>
    <property type="evidence" value="ECO:0007669"/>
    <property type="project" value="UniProtKB-KW"/>
</dbReference>
<evidence type="ECO:0000259" key="3">
    <source>
        <dbReference type="Pfam" id="PF00881"/>
    </source>
</evidence>
<dbReference type="PANTHER" id="PTHR43673:SF10">
    <property type="entry name" value="NADH DEHYDROGENASE_NAD(P)H NITROREDUCTASE XCC3605-RELATED"/>
    <property type="match status" value="1"/>
</dbReference>
<feature type="domain" description="Nitroreductase" evidence="3">
    <location>
        <begin position="68"/>
        <end position="144"/>
    </location>
</feature>